<dbReference type="NCBIfam" id="NF006109">
    <property type="entry name" value="PRK08260.1"/>
    <property type="match status" value="1"/>
</dbReference>
<dbReference type="EMBL" id="JASNFN010000018">
    <property type="protein sequence ID" value="MDP5183896.1"/>
    <property type="molecule type" value="Genomic_DNA"/>
</dbReference>
<name>A0ABT9IEA7_9ACTN</name>
<protein>
    <submittedName>
        <fullName evidence="3">Enoyl-CoA hydratase-related protein</fullName>
    </submittedName>
</protein>
<keyword evidence="4" id="KW-1185">Reference proteome</keyword>
<comment type="caution">
    <text evidence="3">The sequence shown here is derived from an EMBL/GenBank/DDBJ whole genome shotgun (WGS) entry which is preliminary data.</text>
</comment>
<dbReference type="Proteomes" id="UP001233673">
    <property type="component" value="Unassembled WGS sequence"/>
</dbReference>
<sequence>MSRFEQIDYAVEDGIATITLNRPDSGNAFTQIMRRELIEAFDAVDGDDDVRVAIVTGAGKNFCVGADLSGSTPDKPFSYSGAGQSDTQSTPELVDGVPRDGGGMVTLRIAEVRKPVIAAINGAAVGVGVTLTLPMDIRICAESSRFGLVFARRGIIQEAASSWFLPRIVGVSQAMEWVATGRLVPAAEAREGRLVSRVVPDAELLSVARAIAADIVANTSGLSVAAARRMFWSSLSEASPWTAHLHETRIIAALKQAPDAAEGVTSFFEKRAPAFPGRVSSDLPPLPEWPVRPTSLSTGTTEGAQQ</sequence>
<dbReference type="Gene3D" id="3.90.226.10">
    <property type="entry name" value="2-enoyl-CoA Hydratase, Chain A, domain 1"/>
    <property type="match status" value="1"/>
</dbReference>
<dbReference type="InterPro" id="IPR029045">
    <property type="entry name" value="ClpP/crotonase-like_dom_sf"/>
</dbReference>
<dbReference type="PANTHER" id="PTHR43802:SF1">
    <property type="entry name" value="IP11341P-RELATED"/>
    <property type="match status" value="1"/>
</dbReference>
<evidence type="ECO:0000313" key="4">
    <source>
        <dbReference type="Proteomes" id="UP001233673"/>
    </source>
</evidence>
<accession>A0ABT9IEA7</accession>
<evidence type="ECO:0000313" key="3">
    <source>
        <dbReference type="EMBL" id="MDP5183896.1"/>
    </source>
</evidence>
<feature type="region of interest" description="Disordered" evidence="2">
    <location>
        <begin position="75"/>
        <end position="98"/>
    </location>
</feature>
<dbReference type="InterPro" id="IPR001753">
    <property type="entry name" value="Enoyl-CoA_hydra/iso"/>
</dbReference>
<evidence type="ECO:0000256" key="1">
    <source>
        <dbReference type="ARBA" id="ARBA00005254"/>
    </source>
</evidence>
<dbReference type="RefSeq" id="WP_306000504.1">
    <property type="nucleotide sequence ID" value="NZ_JASNFN010000018.1"/>
</dbReference>
<gene>
    <name evidence="3" type="ORF">QOZ88_14755</name>
</gene>
<proteinExistence type="inferred from homology"/>
<dbReference type="InterPro" id="IPR014748">
    <property type="entry name" value="Enoyl-CoA_hydra_C"/>
</dbReference>
<dbReference type="Gene3D" id="1.10.12.10">
    <property type="entry name" value="Lyase 2-enoyl-coa Hydratase, Chain A, domain 2"/>
    <property type="match status" value="1"/>
</dbReference>
<dbReference type="SUPFAM" id="SSF52096">
    <property type="entry name" value="ClpP/crotonase"/>
    <property type="match status" value="1"/>
</dbReference>
<dbReference type="PANTHER" id="PTHR43802">
    <property type="entry name" value="ENOYL-COA HYDRATASE"/>
    <property type="match status" value="1"/>
</dbReference>
<feature type="region of interest" description="Disordered" evidence="2">
    <location>
        <begin position="278"/>
        <end position="306"/>
    </location>
</feature>
<evidence type="ECO:0000256" key="2">
    <source>
        <dbReference type="SAM" id="MobiDB-lite"/>
    </source>
</evidence>
<organism evidence="3 4">
    <name type="scientific">Blastococcus carthaginiensis</name>
    <dbReference type="NCBI Taxonomy" id="3050034"/>
    <lineage>
        <taxon>Bacteria</taxon>
        <taxon>Bacillati</taxon>
        <taxon>Actinomycetota</taxon>
        <taxon>Actinomycetes</taxon>
        <taxon>Geodermatophilales</taxon>
        <taxon>Geodermatophilaceae</taxon>
        <taxon>Blastococcus</taxon>
    </lineage>
</organism>
<comment type="similarity">
    <text evidence="1">Belongs to the enoyl-CoA hydratase/isomerase family.</text>
</comment>
<feature type="compositionally biased region" description="Polar residues" evidence="2">
    <location>
        <begin position="81"/>
        <end position="91"/>
    </location>
</feature>
<dbReference type="CDD" id="cd06558">
    <property type="entry name" value="crotonase-like"/>
    <property type="match status" value="1"/>
</dbReference>
<dbReference type="Pfam" id="PF00378">
    <property type="entry name" value="ECH_1"/>
    <property type="match status" value="1"/>
</dbReference>
<feature type="compositionally biased region" description="Polar residues" evidence="2">
    <location>
        <begin position="294"/>
        <end position="306"/>
    </location>
</feature>
<reference evidence="4" key="1">
    <citation type="submission" date="2023-05" db="EMBL/GenBank/DDBJ databases">
        <title>Draft genome of Pseudofrankia sp. BMG5.37.</title>
        <authorList>
            <person name="Gtari M."/>
            <person name="Ghodhbane F."/>
            <person name="Sbissi I."/>
        </authorList>
    </citation>
    <scope>NUCLEOTIDE SEQUENCE [LARGE SCALE GENOMIC DNA]</scope>
    <source>
        <strain evidence="4">BMG 814</strain>
    </source>
</reference>